<evidence type="ECO:0000256" key="13">
    <source>
        <dbReference type="ARBA" id="ARBA00022989"/>
    </source>
</evidence>
<keyword evidence="14" id="KW-0186">Copper</keyword>
<keyword evidence="16" id="KW-0472">Membrane</keyword>
<dbReference type="GO" id="GO:0051740">
    <property type="term" value="F:ethylene binding"/>
    <property type="evidence" value="ECO:0007669"/>
    <property type="project" value="TreeGrafter"/>
</dbReference>
<keyword evidence="19" id="KW-1185">Reference proteome</keyword>
<evidence type="ECO:0000313" key="19">
    <source>
        <dbReference type="Proteomes" id="UP000541444"/>
    </source>
</evidence>
<dbReference type="PANTHER" id="PTHR24423:SF615">
    <property type="entry name" value="ETHYLENE RECEPTOR 1"/>
    <property type="match status" value="1"/>
</dbReference>
<dbReference type="InterPro" id="IPR036097">
    <property type="entry name" value="HisK_dim/P_sf"/>
</dbReference>
<keyword evidence="7" id="KW-0812">Transmembrane</keyword>
<evidence type="ECO:0000256" key="9">
    <source>
        <dbReference type="ARBA" id="ARBA00022745"/>
    </source>
</evidence>
<evidence type="ECO:0000256" key="15">
    <source>
        <dbReference type="ARBA" id="ARBA00023012"/>
    </source>
</evidence>
<keyword evidence="12" id="KW-0067">ATP-binding</keyword>
<keyword evidence="10" id="KW-0418">Kinase</keyword>
<evidence type="ECO:0000256" key="7">
    <source>
        <dbReference type="ARBA" id="ARBA00022692"/>
    </source>
</evidence>
<evidence type="ECO:0000313" key="18">
    <source>
        <dbReference type="EMBL" id="KAF6151291.1"/>
    </source>
</evidence>
<dbReference type="GO" id="GO:0046872">
    <property type="term" value="F:metal ion binding"/>
    <property type="evidence" value="ECO:0007669"/>
    <property type="project" value="UniProtKB-KW"/>
</dbReference>
<dbReference type="Pfam" id="PF00512">
    <property type="entry name" value="HisKA"/>
    <property type="match status" value="1"/>
</dbReference>
<keyword evidence="9" id="KW-0936">Ethylene signaling pathway</keyword>
<dbReference type="InterPro" id="IPR003661">
    <property type="entry name" value="HisK_dim/P_dom"/>
</dbReference>
<dbReference type="GO" id="GO:0005789">
    <property type="term" value="C:endoplasmic reticulum membrane"/>
    <property type="evidence" value="ECO:0007669"/>
    <property type="project" value="UniProtKB-SubCell"/>
</dbReference>
<comment type="similarity">
    <text evidence="4">Belongs to the ethylene receptor family.</text>
</comment>
<dbReference type="Proteomes" id="UP000541444">
    <property type="component" value="Unassembled WGS sequence"/>
</dbReference>
<evidence type="ECO:0000256" key="3">
    <source>
        <dbReference type="ARBA" id="ARBA00004477"/>
    </source>
</evidence>
<dbReference type="AlphaFoldDB" id="A0A7J7M8S2"/>
<evidence type="ECO:0000256" key="6">
    <source>
        <dbReference type="ARBA" id="ARBA00022679"/>
    </source>
</evidence>
<keyword evidence="13" id="KW-1133">Transmembrane helix</keyword>
<dbReference type="FunFam" id="1.10.287.130:FF:000004">
    <property type="entry name" value="Ethylene receptor 1"/>
    <property type="match status" value="1"/>
</dbReference>
<evidence type="ECO:0000259" key="17">
    <source>
        <dbReference type="Pfam" id="PF00512"/>
    </source>
</evidence>
<comment type="caution">
    <text evidence="18">The sequence shown here is derived from an EMBL/GenBank/DDBJ whole genome shotgun (WGS) entry which is preliminary data.</text>
</comment>
<evidence type="ECO:0000256" key="2">
    <source>
        <dbReference type="ARBA" id="ARBA00001935"/>
    </source>
</evidence>
<proteinExistence type="inferred from homology"/>
<evidence type="ECO:0000256" key="10">
    <source>
        <dbReference type="ARBA" id="ARBA00022777"/>
    </source>
</evidence>
<keyword evidence="11" id="KW-0256">Endoplasmic reticulum</keyword>
<keyword evidence="6" id="KW-0808">Transferase</keyword>
<dbReference type="GO" id="GO:0038199">
    <property type="term" value="F:ethylene receptor activity"/>
    <property type="evidence" value="ECO:0007669"/>
    <property type="project" value="TreeGrafter"/>
</dbReference>
<dbReference type="GO" id="GO:0000155">
    <property type="term" value="F:phosphorelay sensor kinase activity"/>
    <property type="evidence" value="ECO:0007669"/>
    <property type="project" value="InterPro"/>
</dbReference>
<comment type="subcellular location">
    <subcellularLocation>
        <location evidence="3">Endoplasmic reticulum membrane</location>
        <topology evidence="3">Multi-pass membrane protein</topology>
    </subcellularLocation>
</comment>
<dbReference type="EC" id="2.7.13.3" evidence="5"/>
<evidence type="ECO:0000256" key="1">
    <source>
        <dbReference type="ARBA" id="ARBA00000085"/>
    </source>
</evidence>
<dbReference type="SUPFAM" id="SSF47384">
    <property type="entry name" value="Homodimeric domain of signal transducing histidine kinase"/>
    <property type="match status" value="1"/>
</dbReference>
<evidence type="ECO:0000256" key="8">
    <source>
        <dbReference type="ARBA" id="ARBA00022741"/>
    </source>
</evidence>
<reference evidence="18 19" key="1">
    <citation type="journal article" date="2020" name="IScience">
        <title>Genome Sequencing of the Endangered Kingdonia uniflora (Circaeasteraceae, Ranunculales) Reveals Potential Mechanisms of Evolutionary Specialization.</title>
        <authorList>
            <person name="Sun Y."/>
            <person name="Deng T."/>
            <person name="Zhang A."/>
            <person name="Moore M.J."/>
            <person name="Landis J.B."/>
            <person name="Lin N."/>
            <person name="Zhang H."/>
            <person name="Zhang X."/>
            <person name="Huang J."/>
            <person name="Zhang X."/>
            <person name="Sun H."/>
            <person name="Wang H."/>
        </authorList>
    </citation>
    <scope>NUCLEOTIDE SEQUENCE [LARGE SCALE GENOMIC DNA]</scope>
    <source>
        <strain evidence="18">TB1705</strain>
        <tissue evidence="18">Leaf</tissue>
    </source>
</reference>
<organism evidence="18 19">
    <name type="scientific">Kingdonia uniflora</name>
    <dbReference type="NCBI Taxonomy" id="39325"/>
    <lineage>
        <taxon>Eukaryota</taxon>
        <taxon>Viridiplantae</taxon>
        <taxon>Streptophyta</taxon>
        <taxon>Embryophyta</taxon>
        <taxon>Tracheophyta</taxon>
        <taxon>Spermatophyta</taxon>
        <taxon>Magnoliopsida</taxon>
        <taxon>Ranunculales</taxon>
        <taxon>Circaeasteraceae</taxon>
        <taxon>Kingdonia</taxon>
    </lineage>
</organism>
<dbReference type="Gene3D" id="1.10.287.130">
    <property type="match status" value="1"/>
</dbReference>
<dbReference type="OrthoDB" id="60033at2759"/>
<keyword evidence="8" id="KW-0547">Nucleotide-binding</keyword>
<dbReference type="PANTHER" id="PTHR24423">
    <property type="entry name" value="TWO-COMPONENT SENSOR HISTIDINE KINASE"/>
    <property type="match status" value="1"/>
</dbReference>
<feature type="domain" description="Signal transduction histidine kinase dimerisation/phosphoacceptor" evidence="17">
    <location>
        <begin position="146"/>
        <end position="187"/>
    </location>
</feature>
<accession>A0A7J7M8S2</accession>
<dbReference type="CDD" id="cd00082">
    <property type="entry name" value="HisKA"/>
    <property type="match status" value="1"/>
</dbReference>
<dbReference type="GO" id="GO:0005524">
    <property type="term" value="F:ATP binding"/>
    <property type="evidence" value="ECO:0007669"/>
    <property type="project" value="UniProtKB-KW"/>
</dbReference>
<evidence type="ECO:0000256" key="12">
    <source>
        <dbReference type="ARBA" id="ARBA00022840"/>
    </source>
</evidence>
<sequence>MEECALSMLTRTGLELQLSYTLRHQNPVGFTVPIQLLVINQVVSSNQAIKISSKSPVARLKPLVGKYIPGVVAAVRVPLLHLSNFKINDWPELSRKQNALMVLMLPSDIALSHAAILKSMRARDQLVEQNVALDLARREAETTFRARNDFLAVMNHEIRTPMHAIIALSSLLQETELTAEQRLMVEMVL</sequence>
<keyword evidence="15" id="KW-0902">Two-component regulatory system</keyword>
<evidence type="ECO:0000256" key="14">
    <source>
        <dbReference type="ARBA" id="ARBA00023008"/>
    </source>
</evidence>
<name>A0A7J7M8S2_9MAGN</name>
<evidence type="ECO:0000256" key="5">
    <source>
        <dbReference type="ARBA" id="ARBA00012438"/>
    </source>
</evidence>
<evidence type="ECO:0000256" key="16">
    <source>
        <dbReference type="ARBA" id="ARBA00023136"/>
    </source>
</evidence>
<comment type="cofactor">
    <cofactor evidence="2">
        <name>Cu cation</name>
        <dbReference type="ChEBI" id="CHEBI:23378"/>
    </cofactor>
</comment>
<dbReference type="EMBL" id="JACGCM010001700">
    <property type="protein sequence ID" value="KAF6151291.1"/>
    <property type="molecule type" value="Genomic_DNA"/>
</dbReference>
<protein>
    <recommendedName>
        <fullName evidence="5">histidine kinase</fullName>
        <ecNumber evidence="5">2.7.13.3</ecNumber>
    </recommendedName>
</protein>
<evidence type="ECO:0000256" key="11">
    <source>
        <dbReference type="ARBA" id="ARBA00022824"/>
    </source>
</evidence>
<gene>
    <name evidence="18" type="ORF">GIB67_020613</name>
</gene>
<evidence type="ECO:0000256" key="4">
    <source>
        <dbReference type="ARBA" id="ARBA00009842"/>
    </source>
</evidence>
<comment type="catalytic activity">
    <reaction evidence="1">
        <text>ATP + protein L-histidine = ADP + protein N-phospho-L-histidine.</text>
        <dbReference type="EC" id="2.7.13.3"/>
    </reaction>
</comment>